<dbReference type="AlphaFoldDB" id="A0A811RD26"/>
<gene>
    <name evidence="4" type="ORF">NCGR_LOCUS51054</name>
</gene>
<dbReference type="InterPro" id="IPR001128">
    <property type="entry name" value="Cyt_P450"/>
</dbReference>
<dbReference type="GO" id="GO:0016705">
    <property type="term" value="F:oxidoreductase activity, acting on paired donors, with incorporation or reduction of molecular oxygen"/>
    <property type="evidence" value="ECO:0007669"/>
    <property type="project" value="InterPro"/>
</dbReference>
<evidence type="ECO:0000256" key="2">
    <source>
        <dbReference type="ARBA" id="ARBA00022723"/>
    </source>
</evidence>
<proteinExistence type="inferred from homology"/>
<evidence type="ECO:0000313" key="4">
    <source>
        <dbReference type="EMBL" id="CAD6267749.1"/>
    </source>
</evidence>
<evidence type="ECO:0000313" key="5">
    <source>
        <dbReference type="Proteomes" id="UP000604825"/>
    </source>
</evidence>
<sequence length="152" mass="16885">MHHHRGSLVHRALRDLSLRHGPLMFLKFCELPVVVASTPEAAKEVMKTYDAIFSTRPLSFGIKTVTKDDPGIVWAPYGDHWRQLRKICAMELLGARRVQSLRPAREAEALRLVRAVASSFSSTAAGAASPVVDLGRLVLATHWQNTISGNRY</sequence>
<dbReference type="Gene3D" id="1.10.630.10">
    <property type="entry name" value="Cytochrome P450"/>
    <property type="match status" value="1"/>
</dbReference>
<keyword evidence="3" id="KW-0408">Iron</keyword>
<reference evidence="4" key="1">
    <citation type="submission" date="2020-10" db="EMBL/GenBank/DDBJ databases">
        <authorList>
            <person name="Han B."/>
            <person name="Lu T."/>
            <person name="Zhao Q."/>
            <person name="Huang X."/>
            <person name="Zhao Y."/>
        </authorList>
    </citation>
    <scope>NUCLEOTIDE SEQUENCE</scope>
</reference>
<organism evidence="4 5">
    <name type="scientific">Miscanthus lutarioriparius</name>
    <dbReference type="NCBI Taxonomy" id="422564"/>
    <lineage>
        <taxon>Eukaryota</taxon>
        <taxon>Viridiplantae</taxon>
        <taxon>Streptophyta</taxon>
        <taxon>Embryophyta</taxon>
        <taxon>Tracheophyta</taxon>
        <taxon>Spermatophyta</taxon>
        <taxon>Magnoliopsida</taxon>
        <taxon>Liliopsida</taxon>
        <taxon>Poales</taxon>
        <taxon>Poaceae</taxon>
        <taxon>PACMAD clade</taxon>
        <taxon>Panicoideae</taxon>
        <taxon>Andropogonodae</taxon>
        <taxon>Andropogoneae</taxon>
        <taxon>Saccharinae</taxon>
        <taxon>Miscanthus</taxon>
    </lineage>
</organism>
<evidence type="ECO:0000256" key="1">
    <source>
        <dbReference type="ARBA" id="ARBA00010617"/>
    </source>
</evidence>
<accession>A0A811RD26</accession>
<dbReference type="Proteomes" id="UP000604825">
    <property type="component" value="Unassembled WGS sequence"/>
</dbReference>
<dbReference type="Pfam" id="PF00067">
    <property type="entry name" value="p450"/>
    <property type="match status" value="1"/>
</dbReference>
<protein>
    <submittedName>
        <fullName evidence="4">Uncharacterized protein</fullName>
    </submittedName>
</protein>
<comment type="similarity">
    <text evidence="1">Belongs to the cytochrome P450 family.</text>
</comment>
<keyword evidence="5" id="KW-1185">Reference proteome</keyword>
<dbReference type="GO" id="GO:0020037">
    <property type="term" value="F:heme binding"/>
    <property type="evidence" value="ECO:0007669"/>
    <property type="project" value="InterPro"/>
</dbReference>
<dbReference type="PANTHER" id="PTHR47955:SF21">
    <property type="entry name" value="OS06G0642300 PROTEIN"/>
    <property type="match status" value="1"/>
</dbReference>
<evidence type="ECO:0000256" key="3">
    <source>
        <dbReference type="ARBA" id="ARBA00023004"/>
    </source>
</evidence>
<dbReference type="EMBL" id="CAJGYO010000014">
    <property type="protein sequence ID" value="CAD6267749.1"/>
    <property type="molecule type" value="Genomic_DNA"/>
</dbReference>
<dbReference type="OrthoDB" id="693165at2759"/>
<dbReference type="GO" id="GO:0004497">
    <property type="term" value="F:monooxygenase activity"/>
    <property type="evidence" value="ECO:0007669"/>
    <property type="project" value="InterPro"/>
</dbReference>
<comment type="caution">
    <text evidence="4">The sequence shown here is derived from an EMBL/GenBank/DDBJ whole genome shotgun (WGS) entry which is preliminary data.</text>
</comment>
<dbReference type="GO" id="GO:0005506">
    <property type="term" value="F:iron ion binding"/>
    <property type="evidence" value="ECO:0007669"/>
    <property type="project" value="InterPro"/>
</dbReference>
<dbReference type="SUPFAM" id="SSF48264">
    <property type="entry name" value="Cytochrome P450"/>
    <property type="match status" value="1"/>
</dbReference>
<dbReference type="PANTHER" id="PTHR47955">
    <property type="entry name" value="CYTOCHROME P450 FAMILY 71 PROTEIN"/>
    <property type="match status" value="1"/>
</dbReference>
<dbReference type="InterPro" id="IPR036396">
    <property type="entry name" value="Cyt_P450_sf"/>
</dbReference>
<keyword evidence="2" id="KW-0479">Metal-binding</keyword>
<name>A0A811RD26_9POAL</name>